<evidence type="ECO:0000313" key="3">
    <source>
        <dbReference type="Proteomes" id="UP000824145"/>
    </source>
</evidence>
<reference evidence="2" key="2">
    <citation type="journal article" date="2021" name="PeerJ">
        <title>Extensive microbial diversity within the chicken gut microbiome revealed by metagenomics and culture.</title>
        <authorList>
            <person name="Gilroy R."/>
            <person name="Ravi A."/>
            <person name="Getino M."/>
            <person name="Pursley I."/>
            <person name="Horton D.L."/>
            <person name="Alikhan N.F."/>
            <person name="Baker D."/>
            <person name="Gharbi K."/>
            <person name="Hall N."/>
            <person name="Watson M."/>
            <person name="Adriaenssens E.M."/>
            <person name="Foster-Nyarko E."/>
            <person name="Jarju S."/>
            <person name="Secka A."/>
            <person name="Antonio M."/>
            <person name="Oren A."/>
            <person name="Chaudhuri R.R."/>
            <person name="La Ragione R."/>
            <person name="Hildebrand F."/>
            <person name="Pallen M.J."/>
        </authorList>
    </citation>
    <scope>NUCLEOTIDE SEQUENCE</scope>
    <source>
        <strain evidence="2">9366</strain>
    </source>
</reference>
<dbReference type="Proteomes" id="UP000824145">
    <property type="component" value="Unassembled WGS sequence"/>
</dbReference>
<accession>A0A9D1MN92</accession>
<name>A0A9D1MN92_9FIRM</name>
<organism evidence="2 3">
    <name type="scientific">Candidatus Caccalectryoclostridium excrementigallinarum</name>
    <dbReference type="NCBI Taxonomy" id="2840710"/>
    <lineage>
        <taxon>Bacteria</taxon>
        <taxon>Bacillati</taxon>
        <taxon>Bacillota</taxon>
        <taxon>Clostridia</taxon>
        <taxon>Christensenellales</taxon>
        <taxon>Christensenellaceae</taxon>
        <taxon>Christensenellaceae incertae sedis</taxon>
        <taxon>Candidatus Caccalectryoclostridium</taxon>
    </lineage>
</organism>
<keyword evidence="1" id="KW-0812">Transmembrane</keyword>
<proteinExistence type="predicted"/>
<dbReference type="AlphaFoldDB" id="A0A9D1MN92"/>
<reference evidence="2" key="1">
    <citation type="submission" date="2020-10" db="EMBL/GenBank/DDBJ databases">
        <authorList>
            <person name="Gilroy R."/>
        </authorList>
    </citation>
    <scope>NUCLEOTIDE SEQUENCE</scope>
    <source>
        <strain evidence="2">9366</strain>
    </source>
</reference>
<gene>
    <name evidence="2" type="ORF">IAB07_05845</name>
</gene>
<keyword evidence="1" id="KW-0472">Membrane</keyword>
<comment type="caution">
    <text evidence="2">The sequence shown here is derived from an EMBL/GenBank/DDBJ whole genome shotgun (WGS) entry which is preliminary data.</text>
</comment>
<evidence type="ECO:0000313" key="2">
    <source>
        <dbReference type="EMBL" id="HIU63270.1"/>
    </source>
</evidence>
<protein>
    <submittedName>
        <fullName evidence="2">Uncharacterized protein</fullName>
    </submittedName>
</protein>
<evidence type="ECO:0000256" key="1">
    <source>
        <dbReference type="SAM" id="Phobius"/>
    </source>
</evidence>
<sequence>MINRTQKAIMSAIYKRAADKGGTCLIRPVELLSAIPYSVRFKRGELPAYLRSLQTDDYFEMIETDKKGDMYYCFTLHQNGYAVIRQIKNERRQIIFKIALTVAGAVLSFVIGMILRSIFS</sequence>
<dbReference type="EMBL" id="DVNJ01000031">
    <property type="protein sequence ID" value="HIU63270.1"/>
    <property type="molecule type" value="Genomic_DNA"/>
</dbReference>
<keyword evidence="1" id="KW-1133">Transmembrane helix</keyword>
<feature type="transmembrane region" description="Helical" evidence="1">
    <location>
        <begin position="94"/>
        <end position="119"/>
    </location>
</feature>